<dbReference type="HOGENOM" id="CLU_000288_103_3_1"/>
<feature type="compositionally biased region" description="Low complexity" evidence="4">
    <location>
        <begin position="116"/>
        <end position="129"/>
    </location>
</feature>
<dbReference type="InParanoid" id="A5DDS8"/>
<dbReference type="VEuPathDB" id="FungiDB:PGUG_01429"/>
<dbReference type="InterPro" id="IPR036322">
    <property type="entry name" value="WD40_repeat_dom_sf"/>
</dbReference>
<keyword evidence="2" id="KW-0677">Repeat</keyword>
<dbReference type="STRING" id="294746.A5DDS8"/>
<protein>
    <recommendedName>
        <fullName evidence="5">F-box domain-containing protein</fullName>
    </recommendedName>
</protein>
<dbReference type="InterPro" id="IPR031740">
    <property type="entry name" value="Cdc4_D"/>
</dbReference>
<evidence type="ECO:0000313" key="6">
    <source>
        <dbReference type="EMBL" id="EDK37331.2"/>
    </source>
</evidence>
<dbReference type="Gene3D" id="1.20.1280.50">
    <property type="match status" value="1"/>
</dbReference>
<evidence type="ECO:0000256" key="4">
    <source>
        <dbReference type="SAM" id="MobiDB-lite"/>
    </source>
</evidence>
<dbReference type="Pfam" id="PF16856">
    <property type="entry name" value="CDC4_D"/>
    <property type="match status" value="1"/>
</dbReference>
<dbReference type="PANTHER" id="PTHR22847:SF741">
    <property type="entry name" value="E3 UBIQUITIN LIGASE COMPLEX SCF SUBUNIT SCONB-RELATED"/>
    <property type="match status" value="1"/>
</dbReference>
<proteinExistence type="predicted"/>
<keyword evidence="1 3" id="KW-0853">WD repeat</keyword>
<evidence type="ECO:0000259" key="5">
    <source>
        <dbReference type="PROSITE" id="PS50181"/>
    </source>
</evidence>
<dbReference type="EMBL" id="CH408156">
    <property type="protein sequence ID" value="EDK37331.2"/>
    <property type="molecule type" value="Genomic_DNA"/>
</dbReference>
<dbReference type="InterPro" id="IPR019775">
    <property type="entry name" value="WD40_repeat_CS"/>
</dbReference>
<dbReference type="OrthoDB" id="190105at2759"/>
<feature type="domain" description="F-box" evidence="5">
    <location>
        <begin position="201"/>
        <end position="247"/>
    </location>
</feature>
<dbReference type="SMART" id="SM00320">
    <property type="entry name" value="WD40"/>
    <property type="match status" value="7"/>
</dbReference>
<feature type="repeat" description="WD" evidence="3">
    <location>
        <begin position="554"/>
        <end position="593"/>
    </location>
</feature>
<evidence type="ECO:0000256" key="3">
    <source>
        <dbReference type="PROSITE-ProRule" id="PRU00221"/>
    </source>
</evidence>
<dbReference type="SUPFAM" id="SSF81383">
    <property type="entry name" value="F-box domain"/>
    <property type="match status" value="1"/>
</dbReference>
<name>A5DDS8_PICGU</name>
<dbReference type="Gene3D" id="2.130.10.10">
    <property type="entry name" value="YVTN repeat-like/Quinoprotein amine dehydrogenase"/>
    <property type="match status" value="1"/>
</dbReference>
<dbReference type="AlphaFoldDB" id="A5DDS8"/>
<dbReference type="SMART" id="SM00256">
    <property type="entry name" value="FBOX"/>
    <property type="match status" value="1"/>
</dbReference>
<feature type="repeat" description="WD" evidence="3">
    <location>
        <begin position="471"/>
        <end position="505"/>
    </location>
</feature>
<dbReference type="eggNOG" id="KOG0274">
    <property type="taxonomic scope" value="Eukaryota"/>
</dbReference>
<feature type="repeat" description="WD" evidence="3">
    <location>
        <begin position="353"/>
        <end position="394"/>
    </location>
</feature>
<dbReference type="Pfam" id="PF00400">
    <property type="entry name" value="WD40"/>
    <property type="match status" value="6"/>
</dbReference>
<dbReference type="InterPro" id="IPR001810">
    <property type="entry name" value="F-box_dom"/>
</dbReference>
<dbReference type="CDD" id="cd00200">
    <property type="entry name" value="WD40"/>
    <property type="match status" value="1"/>
</dbReference>
<dbReference type="FunCoup" id="A5DDS8">
    <property type="interactions" value="185"/>
</dbReference>
<dbReference type="Proteomes" id="UP000001997">
    <property type="component" value="Unassembled WGS sequence"/>
</dbReference>
<feature type="region of interest" description="Disordered" evidence="4">
    <location>
        <begin position="98"/>
        <end position="135"/>
    </location>
</feature>
<dbReference type="InterPro" id="IPR036047">
    <property type="entry name" value="F-box-like_dom_sf"/>
</dbReference>
<dbReference type="PANTHER" id="PTHR22847">
    <property type="entry name" value="WD40 REPEAT PROTEIN"/>
    <property type="match status" value="1"/>
</dbReference>
<dbReference type="InterPro" id="IPR020472">
    <property type="entry name" value="WD40_PAC1"/>
</dbReference>
<accession>A5DDS8</accession>
<dbReference type="PROSITE" id="PS50082">
    <property type="entry name" value="WD_REPEATS_2"/>
    <property type="match status" value="5"/>
</dbReference>
<feature type="repeat" description="WD" evidence="3">
    <location>
        <begin position="512"/>
        <end position="553"/>
    </location>
</feature>
<gene>
    <name evidence="6" type="ORF">PGUG_01429</name>
</gene>
<dbReference type="PROSITE" id="PS00678">
    <property type="entry name" value="WD_REPEATS_1"/>
    <property type="match status" value="3"/>
</dbReference>
<dbReference type="KEGG" id="pgu:PGUG_01429"/>
<dbReference type="SUPFAM" id="SSF50978">
    <property type="entry name" value="WD40 repeat-like"/>
    <property type="match status" value="1"/>
</dbReference>
<organism evidence="6 7">
    <name type="scientific">Meyerozyma guilliermondii (strain ATCC 6260 / CBS 566 / DSM 6381 / JCM 1539 / NBRC 10279 / NRRL Y-324)</name>
    <name type="common">Yeast</name>
    <name type="synonym">Candida guilliermondii</name>
    <dbReference type="NCBI Taxonomy" id="294746"/>
    <lineage>
        <taxon>Eukaryota</taxon>
        <taxon>Fungi</taxon>
        <taxon>Dikarya</taxon>
        <taxon>Ascomycota</taxon>
        <taxon>Saccharomycotina</taxon>
        <taxon>Pichiomycetes</taxon>
        <taxon>Debaryomycetaceae</taxon>
        <taxon>Meyerozyma</taxon>
    </lineage>
</organism>
<dbReference type="OMA" id="WDIAKMK"/>
<keyword evidence="7" id="KW-1185">Reference proteome</keyword>
<dbReference type="GeneID" id="5127626"/>
<evidence type="ECO:0000313" key="7">
    <source>
        <dbReference type="Proteomes" id="UP000001997"/>
    </source>
</evidence>
<dbReference type="RefSeq" id="XP_001485758.2">
    <property type="nucleotide sequence ID" value="XM_001485708.1"/>
</dbReference>
<dbReference type="PROSITE" id="PS50181">
    <property type="entry name" value="FBOX"/>
    <property type="match status" value="1"/>
</dbReference>
<dbReference type="InterPro" id="IPR001680">
    <property type="entry name" value="WD40_rpt"/>
</dbReference>
<dbReference type="GO" id="GO:1990234">
    <property type="term" value="C:transferase complex"/>
    <property type="evidence" value="ECO:0007669"/>
    <property type="project" value="UniProtKB-ARBA"/>
</dbReference>
<sequence length="685" mass="76692">MDSAPVYPLRGAKAAYNCKLVNPNGKLVDAWLQHSLMTQSARKRIRDGEEQDLTDDDMAAISDLESSISDGHIHSQKRRLTTLDEASIRDAREVRHSLRENGRDHGSPMTDDDQDQAQQLPLPSPSASPIQAGRHSPALDPVELQLSTVPATQQELISMIMGLSSYLSPTNRHHLVFRLLQRTDRVMLSTFGDLINSSLKRDLLTTVPAEIGYNVLQHLSYRALLNVSRVSRSWHKMVDNAALWATLLKRDKLVKDDEEIARELADDESLAPWSGVGGHNSSCSKMQTLYKKRRIILNRWMDPKYEPRRISVAGLGKNVVTCLQHDEDKIIAGVEDSRINIYSAKTGELIRELEGHERPSGVWALKYFGNTLVSGSTDKTVRVWDLRTGRCTHVFRGHTSTVRCMHILHPQSIGKDEKGNDIIFPEHPLLVTGSRDHNLRVWRLPLVEDSRESDGTFDCGDAENPYLVMVLAGHTQSVRTVCGYGNLVVSGSYDTTVRVWDLRAGGRCKYVLSNHSDRIYSTALDVTTMQCFSGSMDSTINVWNLNDGKLIRTLQGHTMLVGLLELSDEYLVSAAADTTLRVWDPRTGENLSKLKGHTQAITCMHHDRLRVVSGSIEMLKLWNIQTGEFVRNLLPDISGGIWQVRLDQNRCVAAVQRKQNGLEEAFIEILDFSVPPDTSSADSVL</sequence>
<reference evidence="6 7" key="1">
    <citation type="journal article" date="2009" name="Nature">
        <title>Evolution of pathogenicity and sexual reproduction in eight Candida genomes.</title>
        <authorList>
            <person name="Butler G."/>
            <person name="Rasmussen M.D."/>
            <person name="Lin M.F."/>
            <person name="Santos M.A."/>
            <person name="Sakthikumar S."/>
            <person name="Munro C.A."/>
            <person name="Rheinbay E."/>
            <person name="Grabherr M."/>
            <person name="Forche A."/>
            <person name="Reedy J.L."/>
            <person name="Agrafioti I."/>
            <person name="Arnaud M.B."/>
            <person name="Bates S."/>
            <person name="Brown A.J."/>
            <person name="Brunke S."/>
            <person name="Costanzo M.C."/>
            <person name="Fitzpatrick D.A."/>
            <person name="de Groot P.W."/>
            <person name="Harris D."/>
            <person name="Hoyer L.L."/>
            <person name="Hube B."/>
            <person name="Klis F.M."/>
            <person name="Kodira C."/>
            <person name="Lennard N."/>
            <person name="Logue M.E."/>
            <person name="Martin R."/>
            <person name="Neiman A.M."/>
            <person name="Nikolaou E."/>
            <person name="Quail M.A."/>
            <person name="Quinn J."/>
            <person name="Santos M.C."/>
            <person name="Schmitzberger F.F."/>
            <person name="Sherlock G."/>
            <person name="Shah P."/>
            <person name="Silverstein K.A."/>
            <person name="Skrzypek M.S."/>
            <person name="Soll D."/>
            <person name="Staggs R."/>
            <person name="Stansfield I."/>
            <person name="Stumpf M.P."/>
            <person name="Sudbery P.E."/>
            <person name="Srikantha T."/>
            <person name="Zeng Q."/>
            <person name="Berman J."/>
            <person name="Berriman M."/>
            <person name="Heitman J."/>
            <person name="Gow N.A."/>
            <person name="Lorenz M.C."/>
            <person name="Birren B.W."/>
            <person name="Kellis M."/>
            <person name="Cuomo C.A."/>
        </authorList>
    </citation>
    <scope>NUCLEOTIDE SEQUENCE [LARGE SCALE GENOMIC DNA]</scope>
    <source>
        <strain evidence="7">ATCC 6260 / CBS 566 / DSM 6381 / JCM 1539 / NBRC 10279 / NRRL Y-324</strain>
    </source>
</reference>
<dbReference type="InterPro" id="IPR015943">
    <property type="entry name" value="WD40/YVTN_repeat-like_dom_sf"/>
</dbReference>
<evidence type="ECO:0000256" key="1">
    <source>
        <dbReference type="ARBA" id="ARBA00022574"/>
    </source>
</evidence>
<dbReference type="PRINTS" id="PR00320">
    <property type="entry name" value="GPROTEINBRPT"/>
</dbReference>
<feature type="repeat" description="WD" evidence="3">
    <location>
        <begin position="425"/>
        <end position="444"/>
    </location>
</feature>
<dbReference type="Pfam" id="PF12937">
    <property type="entry name" value="F-box-like"/>
    <property type="match status" value="1"/>
</dbReference>
<evidence type="ECO:0000256" key="2">
    <source>
        <dbReference type="ARBA" id="ARBA00022737"/>
    </source>
</evidence>
<dbReference type="PROSITE" id="PS50294">
    <property type="entry name" value="WD_REPEATS_REGION"/>
    <property type="match status" value="4"/>
</dbReference>